<dbReference type="PROSITE" id="PS00018">
    <property type="entry name" value="EF_HAND_1"/>
    <property type="match status" value="2"/>
</dbReference>
<dbReference type="AlphaFoldDB" id="A0A520S3Q4"/>
<evidence type="ECO:0000313" key="4">
    <source>
        <dbReference type="Proteomes" id="UP000316199"/>
    </source>
</evidence>
<dbReference type="GO" id="GO:0005509">
    <property type="term" value="F:calcium ion binding"/>
    <property type="evidence" value="ECO:0007669"/>
    <property type="project" value="InterPro"/>
</dbReference>
<gene>
    <name evidence="3" type="ORF">EVA68_02515</name>
</gene>
<comment type="caution">
    <text evidence="3">The sequence shown here is derived from an EMBL/GenBank/DDBJ whole genome shotgun (WGS) entry which is preliminary data.</text>
</comment>
<sequence length="156" mass="18385">MKYINNRIVCFLILNGITASSLAHNDPRQLDKDDDGLISRSEFQLPEDRHFIRSDLNRDGEISQEEVLLAQKRADRRDERLKAKRRDRAQKQFTEIDVNGDDTITIEEAENHAFSMLDKNGDGYVSLKEMRKQKGSRKYRKDYQERNFEKSGRSYK</sequence>
<dbReference type="PROSITE" id="PS50222">
    <property type="entry name" value="EF_HAND_2"/>
    <property type="match status" value="1"/>
</dbReference>
<feature type="region of interest" description="Disordered" evidence="1">
    <location>
        <begin position="130"/>
        <end position="156"/>
    </location>
</feature>
<dbReference type="InterPro" id="IPR011992">
    <property type="entry name" value="EF-hand-dom_pair"/>
</dbReference>
<feature type="domain" description="EF-hand" evidence="2">
    <location>
        <begin position="84"/>
        <end position="119"/>
    </location>
</feature>
<dbReference type="Pfam" id="PF13405">
    <property type="entry name" value="EF-hand_6"/>
    <property type="match status" value="1"/>
</dbReference>
<reference evidence="3 4" key="1">
    <citation type="submission" date="2019-02" db="EMBL/GenBank/DDBJ databases">
        <title>Prokaryotic population dynamics and viral predation in marine succession experiment using metagenomics: the confinement effect.</title>
        <authorList>
            <person name="Haro-Moreno J.M."/>
            <person name="Rodriguez-Valera F."/>
            <person name="Lopez-Perez M."/>
        </authorList>
    </citation>
    <scope>NUCLEOTIDE SEQUENCE [LARGE SCALE GENOMIC DNA]</scope>
    <source>
        <strain evidence="3">MED-G157</strain>
    </source>
</reference>
<accession>A0A520S3Q4</accession>
<name>A0A520S3Q4_9GAMM</name>
<organism evidence="3 4">
    <name type="scientific">OM182 bacterium</name>
    <dbReference type="NCBI Taxonomy" id="2510334"/>
    <lineage>
        <taxon>Bacteria</taxon>
        <taxon>Pseudomonadati</taxon>
        <taxon>Pseudomonadota</taxon>
        <taxon>Gammaproteobacteria</taxon>
        <taxon>OMG group</taxon>
        <taxon>OM182 clade</taxon>
    </lineage>
</organism>
<dbReference type="SUPFAM" id="SSF47473">
    <property type="entry name" value="EF-hand"/>
    <property type="match status" value="1"/>
</dbReference>
<evidence type="ECO:0000313" key="3">
    <source>
        <dbReference type="EMBL" id="RZO77105.1"/>
    </source>
</evidence>
<dbReference type="Pfam" id="PF13202">
    <property type="entry name" value="EF-hand_5"/>
    <property type="match status" value="2"/>
</dbReference>
<feature type="compositionally biased region" description="Basic and acidic residues" evidence="1">
    <location>
        <begin position="141"/>
        <end position="156"/>
    </location>
</feature>
<dbReference type="InterPro" id="IPR018247">
    <property type="entry name" value="EF_Hand_1_Ca_BS"/>
</dbReference>
<feature type="compositionally biased region" description="Basic residues" evidence="1">
    <location>
        <begin position="131"/>
        <end position="140"/>
    </location>
</feature>
<evidence type="ECO:0000256" key="1">
    <source>
        <dbReference type="SAM" id="MobiDB-lite"/>
    </source>
</evidence>
<proteinExistence type="predicted"/>
<dbReference type="InterPro" id="IPR002048">
    <property type="entry name" value="EF_hand_dom"/>
</dbReference>
<dbReference type="Proteomes" id="UP000316199">
    <property type="component" value="Unassembled WGS sequence"/>
</dbReference>
<dbReference type="Gene3D" id="1.10.238.10">
    <property type="entry name" value="EF-hand"/>
    <property type="match status" value="2"/>
</dbReference>
<evidence type="ECO:0000259" key="2">
    <source>
        <dbReference type="PROSITE" id="PS50222"/>
    </source>
</evidence>
<dbReference type="EMBL" id="SHAG01000005">
    <property type="protein sequence ID" value="RZO77105.1"/>
    <property type="molecule type" value="Genomic_DNA"/>
</dbReference>
<protein>
    <recommendedName>
        <fullName evidence="2">EF-hand domain-containing protein</fullName>
    </recommendedName>
</protein>